<dbReference type="Proteomes" id="UP000696931">
    <property type="component" value="Unassembled WGS sequence"/>
</dbReference>
<dbReference type="InterPro" id="IPR050595">
    <property type="entry name" value="Bact_response_regulator"/>
</dbReference>
<evidence type="ECO:0000256" key="2">
    <source>
        <dbReference type="PROSITE-ProRule" id="PRU00169"/>
    </source>
</evidence>
<dbReference type="InterPro" id="IPR001789">
    <property type="entry name" value="Sig_transdc_resp-reg_receiver"/>
</dbReference>
<comment type="caution">
    <text evidence="4">The sequence shown here is derived from an EMBL/GenBank/DDBJ whole genome shotgun (WGS) entry which is preliminary data.</text>
</comment>
<evidence type="ECO:0000313" key="5">
    <source>
        <dbReference type="Proteomes" id="UP000696931"/>
    </source>
</evidence>
<reference evidence="4" key="1">
    <citation type="submission" date="2020-07" db="EMBL/GenBank/DDBJ databases">
        <title>Huge and variable diversity of episymbiotic CPR bacteria and DPANN archaea in groundwater ecosystems.</title>
        <authorList>
            <person name="He C.Y."/>
            <person name="Keren R."/>
            <person name="Whittaker M."/>
            <person name="Farag I.F."/>
            <person name="Doudna J."/>
            <person name="Cate J.H.D."/>
            <person name="Banfield J.F."/>
        </authorList>
    </citation>
    <scope>NUCLEOTIDE SEQUENCE</scope>
    <source>
        <strain evidence="4">NC_groundwater_1813_Pr3_B-0.1um_71_17</strain>
    </source>
</reference>
<protein>
    <submittedName>
        <fullName evidence="4">Response regulator</fullName>
    </submittedName>
</protein>
<dbReference type="PANTHER" id="PTHR44591:SF3">
    <property type="entry name" value="RESPONSE REGULATORY DOMAIN-CONTAINING PROTEIN"/>
    <property type="match status" value="1"/>
</dbReference>
<organism evidence="4 5">
    <name type="scientific">Eiseniibacteriota bacterium</name>
    <dbReference type="NCBI Taxonomy" id="2212470"/>
    <lineage>
        <taxon>Bacteria</taxon>
        <taxon>Candidatus Eiseniibacteriota</taxon>
    </lineage>
</organism>
<gene>
    <name evidence="4" type="ORF">HZA61_01450</name>
</gene>
<dbReference type="GO" id="GO:0000160">
    <property type="term" value="P:phosphorelay signal transduction system"/>
    <property type="evidence" value="ECO:0007669"/>
    <property type="project" value="InterPro"/>
</dbReference>
<dbReference type="InterPro" id="IPR011006">
    <property type="entry name" value="CheY-like_superfamily"/>
</dbReference>
<dbReference type="EMBL" id="JACRIW010000012">
    <property type="protein sequence ID" value="MBI5168132.1"/>
    <property type="molecule type" value="Genomic_DNA"/>
</dbReference>
<sequence>MSRPWDVLVVDDEAVVRGGVKLVLEPEGLTVAQAATVAEALASEALNECRLLLCDLMLQGESGLEVVSEARRRRPALPIVLMTGYATDDNAALGARCGATDFLAKPFDDVELLDQVRRVLVGARTDEKEGSS</sequence>
<accession>A0A933W781</accession>
<dbReference type="PROSITE" id="PS50110">
    <property type="entry name" value="RESPONSE_REGULATORY"/>
    <property type="match status" value="1"/>
</dbReference>
<dbReference type="CDD" id="cd00156">
    <property type="entry name" value="REC"/>
    <property type="match status" value="1"/>
</dbReference>
<dbReference type="SMART" id="SM00448">
    <property type="entry name" value="REC"/>
    <property type="match status" value="1"/>
</dbReference>
<evidence type="ECO:0000256" key="1">
    <source>
        <dbReference type="ARBA" id="ARBA00022553"/>
    </source>
</evidence>
<feature type="domain" description="Response regulatory" evidence="3">
    <location>
        <begin position="6"/>
        <end position="120"/>
    </location>
</feature>
<dbReference type="SUPFAM" id="SSF52172">
    <property type="entry name" value="CheY-like"/>
    <property type="match status" value="1"/>
</dbReference>
<evidence type="ECO:0000313" key="4">
    <source>
        <dbReference type="EMBL" id="MBI5168132.1"/>
    </source>
</evidence>
<dbReference type="Gene3D" id="3.40.50.2300">
    <property type="match status" value="1"/>
</dbReference>
<dbReference type="Pfam" id="PF00072">
    <property type="entry name" value="Response_reg"/>
    <property type="match status" value="1"/>
</dbReference>
<keyword evidence="1 2" id="KW-0597">Phosphoprotein</keyword>
<feature type="modified residue" description="4-aspartylphosphate" evidence="2">
    <location>
        <position position="55"/>
    </location>
</feature>
<name>A0A933W781_UNCEI</name>
<evidence type="ECO:0000259" key="3">
    <source>
        <dbReference type="PROSITE" id="PS50110"/>
    </source>
</evidence>
<dbReference type="PANTHER" id="PTHR44591">
    <property type="entry name" value="STRESS RESPONSE REGULATOR PROTEIN 1"/>
    <property type="match status" value="1"/>
</dbReference>
<proteinExistence type="predicted"/>
<dbReference type="AlphaFoldDB" id="A0A933W781"/>